<dbReference type="Proteomes" id="UP000282529">
    <property type="component" value="Unassembled WGS sequence"/>
</dbReference>
<accession>A0A3N9NY00</accession>
<dbReference type="EMBL" id="RQPI01000018">
    <property type="protein sequence ID" value="RQW08771.1"/>
    <property type="molecule type" value="Genomic_DNA"/>
</dbReference>
<comment type="caution">
    <text evidence="1">The sequence shown here is derived from an EMBL/GenBank/DDBJ whole genome shotgun (WGS) entry which is preliminary data.</text>
</comment>
<organism evidence="1 2">
    <name type="scientific">Paenibacillus rhizophilus</name>
    <dbReference type="NCBI Taxonomy" id="1850366"/>
    <lineage>
        <taxon>Bacteria</taxon>
        <taxon>Bacillati</taxon>
        <taxon>Bacillota</taxon>
        <taxon>Bacilli</taxon>
        <taxon>Bacillales</taxon>
        <taxon>Paenibacillaceae</taxon>
        <taxon>Paenibacillus</taxon>
    </lineage>
</organism>
<name>A0A3N9NY00_9BACL</name>
<evidence type="ECO:0000313" key="2">
    <source>
        <dbReference type="Proteomes" id="UP000282529"/>
    </source>
</evidence>
<reference evidence="1 2" key="1">
    <citation type="submission" date="2018-11" db="EMBL/GenBank/DDBJ databases">
        <title>Genome sequence of strain 7197.</title>
        <authorList>
            <person name="Gao J."/>
            <person name="Sun J."/>
        </authorList>
    </citation>
    <scope>NUCLEOTIDE SEQUENCE [LARGE SCALE GENOMIC DNA]</scope>
    <source>
        <strain evidence="1 2">7197</strain>
    </source>
</reference>
<gene>
    <name evidence="1" type="ORF">EH198_21715</name>
</gene>
<sequence length="90" mass="10311">MKKGNSHFDAPYLHSLYHADHPDLPELVLVHFIFHPDPSNPFFCHSLVCRKRMVTHESKSSGHPKTGQSRFWEGCTDGLNRIVSVMPTVR</sequence>
<dbReference type="AlphaFoldDB" id="A0A3N9NY00"/>
<protein>
    <submittedName>
        <fullName evidence="1">Uncharacterized protein</fullName>
    </submittedName>
</protein>
<keyword evidence="2" id="KW-1185">Reference proteome</keyword>
<evidence type="ECO:0000313" key="1">
    <source>
        <dbReference type="EMBL" id="RQW08771.1"/>
    </source>
</evidence>
<proteinExistence type="predicted"/>